<keyword evidence="2" id="KW-0812">Transmembrane</keyword>
<gene>
    <name evidence="5" type="ORF">BDY17DRAFT_301505</name>
</gene>
<dbReference type="GO" id="GO:0016020">
    <property type="term" value="C:membrane"/>
    <property type="evidence" value="ECO:0007669"/>
    <property type="project" value="UniProtKB-SubCell"/>
</dbReference>
<reference evidence="5" key="1">
    <citation type="journal article" date="2020" name="Stud. Mycol.">
        <title>101 Dothideomycetes genomes: a test case for predicting lifestyles and emergence of pathogens.</title>
        <authorList>
            <person name="Haridas S."/>
            <person name="Albert R."/>
            <person name="Binder M."/>
            <person name="Bloem J."/>
            <person name="Labutti K."/>
            <person name="Salamov A."/>
            <person name="Andreopoulos B."/>
            <person name="Baker S."/>
            <person name="Barry K."/>
            <person name="Bills G."/>
            <person name="Bluhm B."/>
            <person name="Cannon C."/>
            <person name="Castanera R."/>
            <person name="Culley D."/>
            <person name="Daum C."/>
            <person name="Ezra D."/>
            <person name="Gonzalez J."/>
            <person name="Henrissat B."/>
            <person name="Kuo A."/>
            <person name="Liang C."/>
            <person name="Lipzen A."/>
            <person name="Lutzoni F."/>
            <person name="Magnuson J."/>
            <person name="Mondo S."/>
            <person name="Nolan M."/>
            <person name="Ohm R."/>
            <person name="Pangilinan J."/>
            <person name="Park H.-J."/>
            <person name="Ramirez L."/>
            <person name="Alfaro M."/>
            <person name="Sun H."/>
            <person name="Tritt A."/>
            <person name="Yoshinaga Y."/>
            <person name="Zwiers L.-H."/>
            <person name="Turgeon B."/>
            <person name="Goodwin S."/>
            <person name="Spatafora J."/>
            <person name="Crous P."/>
            <person name="Grigoriev I."/>
        </authorList>
    </citation>
    <scope>NUCLEOTIDE SEQUENCE</scope>
    <source>
        <strain evidence="5">CBS 113389</strain>
    </source>
</reference>
<organism evidence="5 6">
    <name type="scientific">Neohortaea acidophila</name>
    <dbReference type="NCBI Taxonomy" id="245834"/>
    <lineage>
        <taxon>Eukaryota</taxon>
        <taxon>Fungi</taxon>
        <taxon>Dikarya</taxon>
        <taxon>Ascomycota</taxon>
        <taxon>Pezizomycotina</taxon>
        <taxon>Dothideomycetes</taxon>
        <taxon>Dothideomycetidae</taxon>
        <taxon>Mycosphaerellales</taxon>
        <taxon>Teratosphaeriaceae</taxon>
        <taxon>Neohortaea</taxon>
    </lineage>
</organism>
<keyword evidence="6" id="KW-1185">Reference proteome</keyword>
<keyword evidence="3" id="KW-1133">Transmembrane helix</keyword>
<dbReference type="InterPro" id="IPR023352">
    <property type="entry name" value="MAPEG-like_dom_sf"/>
</dbReference>
<evidence type="ECO:0000313" key="6">
    <source>
        <dbReference type="Proteomes" id="UP000799767"/>
    </source>
</evidence>
<evidence type="ECO:0000256" key="1">
    <source>
        <dbReference type="ARBA" id="ARBA00004370"/>
    </source>
</evidence>
<dbReference type="InterPro" id="IPR001129">
    <property type="entry name" value="Membr-assoc_MAPEG"/>
</dbReference>
<dbReference type="Gene3D" id="1.20.120.550">
    <property type="entry name" value="Membrane associated eicosanoid/glutathione metabolism-like domain"/>
    <property type="match status" value="1"/>
</dbReference>
<dbReference type="Proteomes" id="UP000799767">
    <property type="component" value="Unassembled WGS sequence"/>
</dbReference>
<proteinExistence type="predicted"/>
<sequence>MRCPRSSTTLRFWALKRYIVGWSGPSSFLSSCKHIHPIPIPIPYPSTTLHNMADTATVLGLGKVLPVTASFAIPLVLTHSLLSLNVVKTRIDLNTWQGDKVITKDGKAAQGITQPDGNTYDPLLMATRIHSNFNENVPITLVLAALAEINGADRSKLAGLLAAFTLIRASHAIGLGKATQLFRAIGYFGTQGVQIGLASWIGLLVKGYWGF</sequence>
<dbReference type="GeneID" id="54475262"/>
<evidence type="ECO:0000313" key="5">
    <source>
        <dbReference type="EMBL" id="KAF2481541.1"/>
    </source>
</evidence>
<dbReference type="PANTHER" id="PTHR35814">
    <property type="match status" value="1"/>
</dbReference>
<keyword evidence="4" id="KW-0472">Membrane</keyword>
<dbReference type="PANTHER" id="PTHR35814:SF1">
    <property type="entry name" value="GLUTATHIONE S-TRANSFERASE-RELATED"/>
    <property type="match status" value="1"/>
</dbReference>
<protein>
    <submittedName>
        <fullName evidence="5">MAPEG family-domain-containing protein</fullName>
    </submittedName>
</protein>
<dbReference type="RefSeq" id="XP_033588111.1">
    <property type="nucleotide sequence ID" value="XM_033734260.1"/>
</dbReference>
<dbReference type="Pfam" id="PF01124">
    <property type="entry name" value="MAPEG"/>
    <property type="match status" value="1"/>
</dbReference>
<dbReference type="SUPFAM" id="SSF161084">
    <property type="entry name" value="MAPEG domain-like"/>
    <property type="match status" value="1"/>
</dbReference>
<name>A0A6A6PPC7_9PEZI</name>
<dbReference type="OrthoDB" id="19091at2759"/>
<evidence type="ECO:0000256" key="2">
    <source>
        <dbReference type="ARBA" id="ARBA00022692"/>
    </source>
</evidence>
<comment type="subcellular location">
    <subcellularLocation>
        <location evidence="1">Membrane</location>
    </subcellularLocation>
</comment>
<evidence type="ECO:0000256" key="3">
    <source>
        <dbReference type="ARBA" id="ARBA00022989"/>
    </source>
</evidence>
<dbReference type="PROSITE" id="PS51257">
    <property type="entry name" value="PROKAR_LIPOPROTEIN"/>
    <property type="match status" value="1"/>
</dbReference>
<accession>A0A6A6PPC7</accession>
<dbReference type="EMBL" id="MU001638">
    <property type="protein sequence ID" value="KAF2481541.1"/>
    <property type="molecule type" value="Genomic_DNA"/>
</dbReference>
<evidence type="ECO:0000256" key="4">
    <source>
        <dbReference type="ARBA" id="ARBA00023136"/>
    </source>
</evidence>
<dbReference type="AlphaFoldDB" id="A0A6A6PPC7"/>